<evidence type="ECO:0000313" key="3">
    <source>
        <dbReference type="Proteomes" id="UP001195941"/>
    </source>
</evidence>
<feature type="transmembrane region" description="Helical" evidence="1">
    <location>
        <begin position="285"/>
        <end position="304"/>
    </location>
</feature>
<dbReference type="Proteomes" id="UP001195941">
    <property type="component" value="Unassembled WGS sequence"/>
</dbReference>
<reference evidence="2 3" key="1">
    <citation type="journal article" date="2021" name="Arch. Microbiol.">
        <title>Thalassobius aquimarinus sp. nov., isolated from the Sea of Japan seashore.</title>
        <authorList>
            <person name="Kurilenko V.V."/>
            <person name="Romanenko L.A."/>
            <person name="Chernysheva N.Y."/>
            <person name="Velansky P.V."/>
            <person name="Tekutyeva L.A."/>
            <person name="Isaeva M.P."/>
            <person name="Mikhailov V.V."/>
        </authorList>
    </citation>
    <scope>NUCLEOTIDE SEQUENCE [LARGE SCALE GENOMIC DNA]</scope>
    <source>
        <strain evidence="2 3">KMM 8518</strain>
    </source>
</reference>
<dbReference type="RefSeq" id="WP_212701279.1">
    <property type="nucleotide sequence ID" value="NZ_JADMKU010000009.1"/>
</dbReference>
<accession>A0ABS5HS00</accession>
<evidence type="ECO:0000256" key="1">
    <source>
        <dbReference type="SAM" id="Phobius"/>
    </source>
</evidence>
<keyword evidence="3" id="KW-1185">Reference proteome</keyword>
<protein>
    <submittedName>
        <fullName evidence="2">Uncharacterized protein</fullName>
    </submittedName>
</protein>
<evidence type="ECO:0000313" key="2">
    <source>
        <dbReference type="EMBL" id="MBR9651759.1"/>
    </source>
</evidence>
<comment type="caution">
    <text evidence="2">The sequence shown here is derived from an EMBL/GenBank/DDBJ whole genome shotgun (WGS) entry which is preliminary data.</text>
</comment>
<feature type="transmembrane region" description="Helical" evidence="1">
    <location>
        <begin position="253"/>
        <end position="273"/>
    </location>
</feature>
<name>A0ABS5HS00_9RHOB</name>
<keyword evidence="1" id="KW-1133">Transmembrane helix</keyword>
<keyword evidence="1" id="KW-0812">Transmembrane</keyword>
<sequence length="312" mass="34605">MEKDSHRYSAGLVFLEEAHAEEAQLSTALQSVLEARGQRIQSVNVLENDQMRIYTDTMILDLTPPLHPDSRLAMMDEDEGDAILPHAEMLIGLSLALRNDVEPEETDPAEIERSLKSYLAEMTTRLAKMTEPDFVLWLRPSALLETEEFINAATHIMPRKIRRSAENVKSRHARPKPVLMSGGTARAAGAACDAANRFPEIKVASRSLENEYERRTHVSDNQIDAADLRSAIYPPTEQTAAQENTFAMRMASWVMVTTVGMFFLPVAVLLTFANVVRGEDFRLAAHSMALTGMMMALNASGALAQTMNMIGL</sequence>
<keyword evidence="1" id="KW-0472">Membrane</keyword>
<organism evidence="2 3">
    <name type="scientific">Thalassovita aquimarina</name>
    <dbReference type="NCBI Taxonomy" id="2785917"/>
    <lineage>
        <taxon>Bacteria</taxon>
        <taxon>Pseudomonadati</taxon>
        <taxon>Pseudomonadota</taxon>
        <taxon>Alphaproteobacteria</taxon>
        <taxon>Rhodobacterales</taxon>
        <taxon>Roseobacteraceae</taxon>
        <taxon>Thalassovita</taxon>
    </lineage>
</organism>
<dbReference type="EMBL" id="JADMKU010000009">
    <property type="protein sequence ID" value="MBR9651759.1"/>
    <property type="molecule type" value="Genomic_DNA"/>
</dbReference>
<proteinExistence type="predicted"/>
<gene>
    <name evidence="2" type="ORF">IT775_11560</name>
</gene>